<keyword evidence="1" id="KW-0732">Signal</keyword>
<feature type="chain" id="PRO_5003042724" evidence="1">
    <location>
        <begin position="21"/>
        <end position="334"/>
    </location>
</feature>
<reference evidence="2 3" key="1">
    <citation type="journal article" date="2011" name="Genome Res.">
        <title>Phylogeny-wide analysis of social amoeba genomes highlights ancient origins for complex intercellular communication.</title>
        <authorList>
            <person name="Heidel A.J."/>
            <person name="Lawal H.M."/>
            <person name="Felder M."/>
            <person name="Schilde C."/>
            <person name="Helps N.R."/>
            <person name="Tunggal B."/>
            <person name="Rivero F."/>
            <person name="John U."/>
            <person name="Schleicher M."/>
            <person name="Eichinger L."/>
            <person name="Platzer M."/>
            <person name="Noegel A.A."/>
            <person name="Schaap P."/>
            <person name="Gloeckner G."/>
        </authorList>
    </citation>
    <scope>NUCLEOTIDE SEQUENCE [LARGE SCALE GENOMIC DNA]</scope>
    <source>
        <strain evidence="3">ATCC 26659 / Pp 5 / PN500</strain>
    </source>
</reference>
<gene>
    <name evidence="2" type="ORF">PPL_10955</name>
</gene>
<dbReference type="PANTHER" id="PTHR35885:SF1">
    <property type="entry name" value="CARBOHYDRATE BINDING DOMAIN-CONTAINING PROTEIN"/>
    <property type="match status" value="1"/>
</dbReference>
<accession>D3BSI6</accession>
<feature type="signal peptide" evidence="1">
    <location>
        <begin position="1"/>
        <end position="20"/>
    </location>
</feature>
<evidence type="ECO:0000256" key="1">
    <source>
        <dbReference type="SAM" id="SignalP"/>
    </source>
</evidence>
<dbReference type="EMBL" id="ADBJ01000054">
    <property type="protein sequence ID" value="EFA75451.1"/>
    <property type="molecule type" value="Genomic_DNA"/>
</dbReference>
<dbReference type="AlphaFoldDB" id="D3BSI6"/>
<evidence type="ECO:0000313" key="3">
    <source>
        <dbReference type="Proteomes" id="UP000001396"/>
    </source>
</evidence>
<sequence length="334" mass="37129">MNFNIILCILLLALVSNTFADNTALSIWNQDASSISVGITDFDTRSNTPRRTLYGFSNVMTAGNQYSTYNYNTGIMYFVATSFDPSLSGYMFLKSFSTNTWTFGTYTSNMTTDTDLLSVVSAQTNADDDLFLIFGSPAAENGMTITKFNALTSTYTIVDNIAGYNFSSSAFDISNNILLIIMTDSNGNMIVNTYDPLGNKISSKPYTISNMNSSYKSTNRPYNLQYLPQLKGLYVNMNIYQFSWNQSPQMFSVNEQAQVFRLAPLISNSITVKSLYGMTAIGDYIYQSGQLSTTGSGNYAIQMDVVRNVYITSINLQTLPLNFWMMKSGSWSIG</sequence>
<dbReference type="RefSeq" id="XP_020427585.1">
    <property type="nucleotide sequence ID" value="XM_020581715.1"/>
</dbReference>
<protein>
    <submittedName>
        <fullName evidence="2">Uncharacterized protein</fullName>
    </submittedName>
</protein>
<keyword evidence="3" id="KW-1185">Reference proteome</keyword>
<dbReference type="GeneID" id="31366424"/>
<dbReference type="InParanoid" id="D3BSI6"/>
<dbReference type="FunCoup" id="D3BSI6">
    <property type="interactions" value="169"/>
</dbReference>
<evidence type="ECO:0000313" key="2">
    <source>
        <dbReference type="EMBL" id="EFA75451.1"/>
    </source>
</evidence>
<organism evidence="2 3">
    <name type="scientific">Heterostelium pallidum (strain ATCC 26659 / Pp 5 / PN500)</name>
    <name type="common">Cellular slime mold</name>
    <name type="synonym">Polysphondylium pallidum</name>
    <dbReference type="NCBI Taxonomy" id="670386"/>
    <lineage>
        <taxon>Eukaryota</taxon>
        <taxon>Amoebozoa</taxon>
        <taxon>Evosea</taxon>
        <taxon>Eumycetozoa</taxon>
        <taxon>Dictyostelia</taxon>
        <taxon>Acytosteliales</taxon>
        <taxon>Acytosteliaceae</taxon>
        <taxon>Heterostelium</taxon>
    </lineage>
</organism>
<comment type="caution">
    <text evidence="2">The sequence shown here is derived from an EMBL/GenBank/DDBJ whole genome shotgun (WGS) entry which is preliminary data.</text>
</comment>
<dbReference type="OMA" id="SSAFNWA"/>
<name>D3BSI6_HETP5</name>
<dbReference type="PANTHER" id="PTHR35885">
    <property type="entry name" value="CARBOHYDRATE BINDING DOMAIN-CONTAINING PROTEIN-RELATED"/>
    <property type="match status" value="1"/>
</dbReference>
<dbReference type="Proteomes" id="UP000001396">
    <property type="component" value="Unassembled WGS sequence"/>
</dbReference>
<proteinExistence type="predicted"/>